<dbReference type="PANTHER" id="PTHR47974">
    <property type="entry name" value="OS07G0415500 PROTEIN"/>
    <property type="match status" value="1"/>
</dbReference>
<dbReference type="InterPro" id="IPR036426">
    <property type="entry name" value="Bulb-type_lectin_dom_sf"/>
</dbReference>
<feature type="signal peptide" evidence="17">
    <location>
        <begin position="1"/>
        <end position="18"/>
    </location>
</feature>
<dbReference type="PROSITE" id="PS00108">
    <property type="entry name" value="PROTEIN_KINASE_ST"/>
    <property type="match status" value="2"/>
</dbReference>
<dbReference type="InterPro" id="IPR011009">
    <property type="entry name" value="Kinase-like_dom_sf"/>
</dbReference>
<dbReference type="SMART" id="SM00220">
    <property type="entry name" value="S_TKc"/>
    <property type="match status" value="2"/>
</dbReference>
<dbReference type="InterPro" id="IPR000858">
    <property type="entry name" value="S_locus_glycoprot_dom"/>
</dbReference>
<evidence type="ECO:0000256" key="9">
    <source>
        <dbReference type="ARBA" id="ARBA00022989"/>
    </source>
</evidence>
<evidence type="ECO:0000256" key="2">
    <source>
        <dbReference type="ARBA" id="ARBA00012513"/>
    </source>
</evidence>
<feature type="domain" description="Protein kinase" evidence="18">
    <location>
        <begin position="1314"/>
        <end position="1596"/>
    </location>
</feature>
<gene>
    <name evidence="21" type="ORF">U9M48_015224</name>
</gene>
<evidence type="ECO:0000256" key="3">
    <source>
        <dbReference type="ARBA" id="ARBA00022679"/>
    </source>
</evidence>
<dbReference type="Gene3D" id="3.30.200.20">
    <property type="entry name" value="Phosphorylase Kinase, domain 1"/>
    <property type="match status" value="2"/>
</dbReference>
<dbReference type="CDD" id="cd14066">
    <property type="entry name" value="STKc_IRAK"/>
    <property type="match status" value="2"/>
</dbReference>
<dbReference type="SUPFAM" id="SSF56112">
    <property type="entry name" value="Protein kinase-like (PK-like)"/>
    <property type="match status" value="2"/>
</dbReference>
<evidence type="ECO:0000256" key="13">
    <source>
        <dbReference type="ARBA" id="ARBA00047899"/>
    </source>
</evidence>
<comment type="catalytic activity">
    <reaction evidence="14">
        <text>L-seryl-[protein] + ATP = O-phospho-L-seryl-[protein] + ADP + H(+)</text>
        <dbReference type="Rhea" id="RHEA:17989"/>
        <dbReference type="Rhea" id="RHEA-COMP:9863"/>
        <dbReference type="Rhea" id="RHEA-COMP:11604"/>
        <dbReference type="ChEBI" id="CHEBI:15378"/>
        <dbReference type="ChEBI" id="CHEBI:29999"/>
        <dbReference type="ChEBI" id="CHEBI:30616"/>
        <dbReference type="ChEBI" id="CHEBI:83421"/>
        <dbReference type="ChEBI" id="CHEBI:456216"/>
        <dbReference type="EC" id="2.7.11.1"/>
    </reaction>
</comment>
<dbReference type="SUPFAM" id="SSF51110">
    <property type="entry name" value="alpha-D-mannose-specific plant lectins"/>
    <property type="match status" value="2"/>
</dbReference>
<dbReference type="FunFam" id="3.30.200.20:FF:000250">
    <property type="entry name" value="Serine/threonine-protein kinase"/>
    <property type="match status" value="2"/>
</dbReference>
<dbReference type="Gene3D" id="2.90.10.10">
    <property type="entry name" value="Bulb-type lectin domain"/>
    <property type="match status" value="2"/>
</dbReference>
<feature type="binding site" evidence="15">
    <location>
        <position position="534"/>
    </location>
    <ligand>
        <name>ATP</name>
        <dbReference type="ChEBI" id="CHEBI:30616"/>
    </ligand>
</feature>
<evidence type="ECO:0000256" key="16">
    <source>
        <dbReference type="SAM" id="Phobius"/>
    </source>
</evidence>
<dbReference type="InterPro" id="IPR003609">
    <property type="entry name" value="Pan_app"/>
</dbReference>
<feature type="transmembrane region" description="Helical" evidence="16">
    <location>
        <begin position="1253"/>
        <end position="1281"/>
    </location>
</feature>
<evidence type="ECO:0000313" key="21">
    <source>
        <dbReference type="EMBL" id="WVZ65944.1"/>
    </source>
</evidence>
<feature type="domain" description="Protein kinase" evidence="18">
    <location>
        <begin position="506"/>
        <end position="788"/>
    </location>
</feature>
<dbReference type="InterPro" id="IPR001480">
    <property type="entry name" value="Bulb-type_lectin_dom"/>
</dbReference>
<evidence type="ECO:0000256" key="5">
    <source>
        <dbReference type="ARBA" id="ARBA00022729"/>
    </source>
</evidence>
<proteinExistence type="predicted"/>
<dbReference type="FunFam" id="1.10.510.10:FF:000227">
    <property type="entry name" value="Serine/threonine-protein kinase"/>
    <property type="match status" value="2"/>
</dbReference>
<evidence type="ECO:0000256" key="6">
    <source>
        <dbReference type="ARBA" id="ARBA00022741"/>
    </source>
</evidence>
<feature type="transmembrane region" description="Helical" evidence="16">
    <location>
        <begin position="449"/>
        <end position="473"/>
    </location>
</feature>
<feature type="chain" id="PRO_5042944284" description="non-specific serine/threonine protein kinase" evidence="17">
    <location>
        <begin position="19"/>
        <end position="1611"/>
    </location>
</feature>
<evidence type="ECO:0000313" key="22">
    <source>
        <dbReference type="Proteomes" id="UP001341281"/>
    </source>
</evidence>
<dbReference type="PROSITE" id="PS50948">
    <property type="entry name" value="PAN"/>
    <property type="match status" value="2"/>
</dbReference>
<dbReference type="GO" id="GO:0048544">
    <property type="term" value="P:recognition of pollen"/>
    <property type="evidence" value="ECO:0007669"/>
    <property type="project" value="InterPro"/>
</dbReference>
<dbReference type="FunFam" id="2.90.10.10:FF:000002">
    <property type="entry name" value="Serine/threonine-protein kinase"/>
    <property type="match status" value="2"/>
</dbReference>
<feature type="domain" description="Apple" evidence="20">
    <location>
        <begin position="1152"/>
        <end position="1239"/>
    </location>
</feature>
<dbReference type="InterPro" id="IPR008271">
    <property type="entry name" value="Ser/Thr_kinase_AS"/>
</dbReference>
<feature type="domain" description="Bulb-type lectin" evidence="19">
    <location>
        <begin position="25"/>
        <end position="152"/>
    </location>
</feature>
<dbReference type="PANTHER" id="PTHR47974:SF19">
    <property type="entry name" value="RECEPTOR-LIKE SERINE_THREONINE-PROTEIN KINASE"/>
    <property type="match status" value="1"/>
</dbReference>
<keyword evidence="3" id="KW-0808">Transferase</keyword>
<reference evidence="21 22" key="1">
    <citation type="submission" date="2024-02" db="EMBL/GenBank/DDBJ databases">
        <title>High-quality chromosome-scale genome assembly of Pensacola bahiagrass (Paspalum notatum Flugge var. saurae).</title>
        <authorList>
            <person name="Vega J.M."/>
            <person name="Podio M."/>
            <person name="Orjuela J."/>
            <person name="Siena L.A."/>
            <person name="Pessino S.C."/>
            <person name="Combes M.C."/>
            <person name="Mariac C."/>
            <person name="Albertini E."/>
            <person name="Pupilli F."/>
            <person name="Ortiz J.P.A."/>
            <person name="Leblanc O."/>
        </authorList>
    </citation>
    <scope>NUCLEOTIDE SEQUENCE [LARGE SCALE GENOMIC DNA]</scope>
    <source>
        <strain evidence="21">R1</strain>
        <tissue evidence="21">Leaf</tissue>
    </source>
</reference>
<evidence type="ECO:0000256" key="14">
    <source>
        <dbReference type="ARBA" id="ARBA00048679"/>
    </source>
</evidence>
<keyword evidence="7" id="KW-0418">Kinase</keyword>
<dbReference type="CDD" id="cd01098">
    <property type="entry name" value="PAN_AP_plant"/>
    <property type="match status" value="2"/>
</dbReference>
<dbReference type="Pfam" id="PF01453">
    <property type="entry name" value="B_lectin"/>
    <property type="match status" value="2"/>
</dbReference>
<evidence type="ECO:0000256" key="1">
    <source>
        <dbReference type="ARBA" id="ARBA00004479"/>
    </source>
</evidence>
<keyword evidence="5 17" id="KW-0732">Signal</keyword>
<dbReference type="Pfam" id="PF00954">
    <property type="entry name" value="S_locus_glycop"/>
    <property type="match status" value="2"/>
</dbReference>
<keyword evidence="4 16" id="KW-0812">Transmembrane</keyword>
<keyword evidence="6 15" id="KW-0547">Nucleotide-binding</keyword>
<dbReference type="SMART" id="SM00473">
    <property type="entry name" value="PAN_AP"/>
    <property type="match status" value="2"/>
</dbReference>
<feature type="domain" description="Apple" evidence="20">
    <location>
        <begin position="344"/>
        <end position="431"/>
    </location>
</feature>
<evidence type="ECO:0000259" key="20">
    <source>
        <dbReference type="PROSITE" id="PS50948"/>
    </source>
</evidence>
<name>A0AAQ3T4U1_PASNO</name>
<dbReference type="Pfam" id="PF08276">
    <property type="entry name" value="PAN_2"/>
    <property type="match status" value="2"/>
</dbReference>
<dbReference type="GO" id="GO:0004674">
    <property type="term" value="F:protein serine/threonine kinase activity"/>
    <property type="evidence" value="ECO:0007669"/>
    <property type="project" value="UniProtKB-EC"/>
</dbReference>
<evidence type="ECO:0000256" key="4">
    <source>
        <dbReference type="ARBA" id="ARBA00022692"/>
    </source>
</evidence>
<comment type="subcellular location">
    <subcellularLocation>
        <location evidence="1">Membrane</location>
        <topology evidence="1">Single-pass type I membrane protein</topology>
    </subcellularLocation>
</comment>
<dbReference type="InterPro" id="IPR017441">
    <property type="entry name" value="Protein_kinase_ATP_BS"/>
</dbReference>
<keyword evidence="9 16" id="KW-1133">Transmembrane helix</keyword>
<dbReference type="Gene3D" id="1.10.510.10">
    <property type="entry name" value="Transferase(Phosphotransferase) domain 1"/>
    <property type="match status" value="2"/>
</dbReference>
<evidence type="ECO:0000256" key="17">
    <source>
        <dbReference type="SAM" id="SignalP"/>
    </source>
</evidence>
<evidence type="ECO:0000256" key="11">
    <source>
        <dbReference type="ARBA" id="ARBA00023157"/>
    </source>
</evidence>
<sequence>MPPHLHILLGLLLVSLHAAPCPAATDTVSPGNGLAGSASMLVSNNSKFALGFFKMDSKSPNTYLGIWFNKVPKSKFTPLWSANGESPVVDPASPELAISGDGNLVILDQITKTVIWSTHANTTANGTVAVLLNDGNLVLQSSTNSSDIFWQSFDYPTDTLFAGAKIGWNKVTGLNRRLVSRKNVIDQAPGLYSLEFAPNGVGHLLWNSTVEYWSSGDWNGNYFGLAPEMIGAVMPTFKFVKNEEEVYFTYMLRDETAIVHTAIDAFGQGLVGIWLNSSQDWLINYRQPVVQCDVYATCGPFTVCTDSAAPTICSCMKGFSVRSPDDWAVGDRRDGCTRNTPLDCSSVTNKTGFTDKFHPVQSVRLPQDANKVQAVTSGDHCSQVCLGDCSCTAYSYGKGGCSVWLGKLYNVKQQYGASSDGNGETLYIRLAAKEVTSVAMNKSGISKGVVIGAAVGSSIAALSILIIIGMLIWRRKGKRFTRTLENAQGGIGIIAFRYVDLQQATKNFSERLGGGSFGSVFKGYQSDSVTLAVKRLDGAHQGEKQFRAEVSSVGMIQHINLVRLVGFCCEGDKRLLVYEYMPNHSLDVHLFKRSDAVLDWNVRYHIAIGVARGLAYLHTGCRDCIIHCDIKPENILLDASFVPKIADFGMAKVLGREFSRAMTTMRGTIGYLAPEWISGTAVTSKVDVYSYGMVLFELISGRKNSSPEYFNDGDYSSFFPMQAARKLLSGDIGSLVDADLRGDMNLEEVERVCKVACWCIQENEFARPTMGEVVQFLEGLSELDMPPLPRLLNAVTGGLHHASTVPTMPLLRILLGLLLISVHAAVPCSAATDTVSPGNGLAGSASRLVSNNSKFALGFFKMDSKSPNTYLGIWFNKVPKLKSTPLWSANGESPVVDPASPELAISGDGNLVILEQATRSVVWSTRANITANSTIAVLLNNGNLVLQSSTNSSDIFWQSFDYPTDTLFAGAKIGWNKVTGLNRRLVSRKNVIDQAPGLYSLELALNGVGHLLWNSTVEYWSTGGWNGNSNSFGSAPEMIHNMMPNYKFVNDKEEVYFTYTMRDDSVIVHSGLDAFGRGFVRIWLDTVQDWLMTYRHPENQCDVYAICGPFTICNDTVDLACSCMKGFSVRSPKDWELGDRRDGCMRNTPLDCASDTNKTGFTDKFYPMQSVRLPQDGNKVPAATSGDDCSRVCLGDCSCTAYSYGKGGCFVWHGKLYNSKQESDVSSDGNGEILYIRLAAKELTSVAMKKSSAIIGVAIGVAVGATTVVLIIIIILGLMIWRRKGKWFTRTIENDQGGMGVIVFRYVDLQQATKNFSEKLGGGSFGSVFKGYLSDSVTLAVKRLDGAHQGEKQFRAEVSSIGIIQHINLVRLIGFCCEGDKRLLVYEYMPNHSLDVHLFKANDIVLDWNHRYQIVIGVARGLAYLHSGCRDCIIHCDIKPENILLDASFVPKIADFGMAKVLGREFSHAMTTMRGTIGYLAPEWISGTAVTSKVDVYSYGMVLFEIISGRKNSSSECFRDGDYSSFFPMQVARKLRSGDIGSLVDADLQGDVNLEEVERVCKVACWCIQENEFARPTMTEVVQFLEGLSELNMPPLPRLLNAVTGGSPTSL</sequence>
<dbReference type="PROSITE" id="PS50011">
    <property type="entry name" value="PROTEIN_KINASE_DOM"/>
    <property type="match status" value="2"/>
</dbReference>
<evidence type="ECO:0000256" key="7">
    <source>
        <dbReference type="ARBA" id="ARBA00022777"/>
    </source>
</evidence>
<evidence type="ECO:0000256" key="8">
    <source>
        <dbReference type="ARBA" id="ARBA00022840"/>
    </source>
</evidence>
<accession>A0AAQ3T4U1</accession>
<protein>
    <recommendedName>
        <fullName evidence="2">non-specific serine/threonine protein kinase</fullName>
        <ecNumber evidence="2">2.7.11.1</ecNumber>
    </recommendedName>
</protein>
<evidence type="ECO:0000256" key="10">
    <source>
        <dbReference type="ARBA" id="ARBA00023136"/>
    </source>
</evidence>
<dbReference type="InterPro" id="IPR000719">
    <property type="entry name" value="Prot_kinase_dom"/>
</dbReference>
<evidence type="ECO:0000259" key="19">
    <source>
        <dbReference type="PROSITE" id="PS50927"/>
    </source>
</evidence>
<comment type="catalytic activity">
    <reaction evidence="13">
        <text>L-threonyl-[protein] + ATP = O-phospho-L-threonyl-[protein] + ADP + H(+)</text>
        <dbReference type="Rhea" id="RHEA:46608"/>
        <dbReference type="Rhea" id="RHEA-COMP:11060"/>
        <dbReference type="Rhea" id="RHEA-COMP:11605"/>
        <dbReference type="ChEBI" id="CHEBI:15378"/>
        <dbReference type="ChEBI" id="CHEBI:30013"/>
        <dbReference type="ChEBI" id="CHEBI:30616"/>
        <dbReference type="ChEBI" id="CHEBI:61977"/>
        <dbReference type="ChEBI" id="CHEBI:456216"/>
        <dbReference type="EC" id="2.7.11.1"/>
    </reaction>
</comment>
<keyword evidence="10 16" id="KW-0472">Membrane</keyword>
<keyword evidence="12" id="KW-0675">Receptor</keyword>
<dbReference type="GO" id="GO:0005524">
    <property type="term" value="F:ATP binding"/>
    <property type="evidence" value="ECO:0007669"/>
    <property type="project" value="UniProtKB-UniRule"/>
</dbReference>
<evidence type="ECO:0000256" key="12">
    <source>
        <dbReference type="ARBA" id="ARBA00023170"/>
    </source>
</evidence>
<evidence type="ECO:0000259" key="18">
    <source>
        <dbReference type="PROSITE" id="PS50011"/>
    </source>
</evidence>
<dbReference type="PROSITE" id="PS00107">
    <property type="entry name" value="PROTEIN_KINASE_ATP"/>
    <property type="match status" value="2"/>
</dbReference>
<dbReference type="PROSITE" id="PS50927">
    <property type="entry name" value="BULB_LECTIN"/>
    <property type="match status" value="2"/>
</dbReference>
<evidence type="ECO:0000256" key="15">
    <source>
        <dbReference type="PROSITE-ProRule" id="PRU10141"/>
    </source>
</evidence>
<keyword evidence="11" id="KW-1015">Disulfide bond</keyword>
<dbReference type="Proteomes" id="UP001341281">
    <property type="component" value="Chromosome 03"/>
</dbReference>
<dbReference type="GO" id="GO:0051707">
    <property type="term" value="P:response to other organism"/>
    <property type="evidence" value="ECO:0007669"/>
    <property type="project" value="UniProtKB-ARBA"/>
</dbReference>
<keyword evidence="22" id="KW-1185">Reference proteome</keyword>
<organism evidence="21 22">
    <name type="scientific">Paspalum notatum var. saurae</name>
    <dbReference type="NCBI Taxonomy" id="547442"/>
    <lineage>
        <taxon>Eukaryota</taxon>
        <taxon>Viridiplantae</taxon>
        <taxon>Streptophyta</taxon>
        <taxon>Embryophyta</taxon>
        <taxon>Tracheophyta</taxon>
        <taxon>Spermatophyta</taxon>
        <taxon>Magnoliopsida</taxon>
        <taxon>Liliopsida</taxon>
        <taxon>Poales</taxon>
        <taxon>Poaceae</taxon>
        <taxon>PACMAD clade</taxon>
        <taxon>Panicoideae</taxon>
        <taxon>Andropogonodae</taxon>
        <taxon>Paspaleae</taxon>
        <taxon>Paspalinae</taxon>
        <taxon>Paspalum</taxon>
    </lineage>
</organism>
<feature type="domain" description="Bulb-type lectin" evidence="19">
    <location>
        <begin position="832"/>
        <end position="959"/>
    </location>
</feature>
<feature type="binding site" evidence="15">
    <location>
        <position position="1342"/>
    </location>
    <ligand>
        <name>ATP</name>
        <dbReference type="ChEBI" id="CHEBI:30616"/>
    </ligand>
</feature>
<dbReference type="EMBL" id="CP144747">
    <property type="protein sequence ID" value="WVZ65944.1"/>
    <property type="molecule type" value="Genomic_DNA"/>
</dbReference>
<keyword evidence="8 15" id="KW-0067">ATP-binding</keyword>
<dbReference type="CDD" id="cd00028">
    <property type="entry name" value="B_lectin"/>
    <property type="match status" value="2"/>
</dbReference>
<dbReference type="SMART" id="SM00108">
    <property type="entry name" value="B_lectin"/>
    <property type="match status" value="2"/>
</dbReference>
<dbReference type="GO" id="GO:0016020">
    <property type="term" value="C:membrane"/>
    <property type="evidence" value="ECO:0007669"/>
    <property type="project" value="UniProtKB-SubCell"/>
</dbReference>
<dbReference type="EC" id="2.7.11.1" evidence="2"/>
<dbReference type="Pfam" id="PF00069">
    <property type="entry name" value="Pkinase"/>
    <property type="match status" value="2"/>
</dbReference>